<evidence type="ECO:0000259" key="2">
    <source>
        <dbReference type="Pfam" id="PF14292"/>
    </source>
</evidence>
<protein>
    <submittedName>
        <fullName evidence="3">DUF5116 domain-containing protein</fullName>
    </submittedName>
</protein>
<keyword evidence="4" id="KW-1185">Reference proteome</keyword>
<evidence type="ECO:0000313" key="4">
    <source>
        <dbReference type="Proteomes" id="UP000324383"/>
    </source>
</evidence>
<gene>
    <name evidence="3" type="ORF">FNJ60_07255</name>
</gene>
<dbReference type="CDD" id="cd12956">
    <property type="entry name" value="CBM_SusE-F_like"/>
    <property type="match status" value="1"/>
</dbReference>
<dbReference type="AlphaFoldDB" id="A0A5D3FPV6"/>
<reference evidence="3 4" key="1">
    <citation type="submission" date="2019-07" db="EMBL/GenBank/DDBJ databases">
        <title>Draft Genome Sequences of Bacteroides pyogenes Strains Isolated from the Uterus Holstein Dairy Cows with Metritis.</title>
        <authorList>
            <person name="Cunha F."/>
            <person name="Galvao K.N."/>
            <person name="Jeon S.J."/>
            <person name="Jeong K.C."/>
        </authorList>
    </citation>
    <scope>NUCLEOTIDE SEQUENCE [LARGE SCALE GENOMIC DNA]</scope>
    <source>
        <strain evidence="3 4">KG-31</strain>
    </source>
</reference>
<keyword evidence="1" id="KW-0732">Signal</keyword>
<dbReference type="EMBL" id="VKLW01000013">
    <property type="protein sequence ID" value="TYK33711.1"/>
    <property type="molecule type" value="Genomic_DNA"/>
</dbReference>
<evidence type="ECO:0000256" key="1">
    <source>
        <dbReference type="SAM" id="SignalP"/>
    </source>
</evidence>
<feature type="domain" description="SusE outer membrane protein" evidence="2">
    <location>
        <begin position="22"/>
        <end position="122"/>
    </location>
</feature>
<name>A0A5D3FPV6_9BACE</name>
<comment type="caution">
    <text evidence="3">The sequence shown here is derived from an EMBL/GenBank/DDBJ whole genome shotgun (WGS) entry which is preliminary data.</text>
</comment>
<accession>A0A5D3FPV6</accession>
<feature type="signal peptide" evidence="1">
    <location>
        <begin position="1"/>
        <end position="18"/>
    </location>
</feature>
<dbReference type="CDD" id="cd12967">
    <property type="entry name" value="CBM_SusE-F_like_u1"/>
    <property type="match status" value="1"/>
</dbReference>
<evidence type="ECO:0000313" key="3">
    <source>
        <dbReference type="EMBL" id="TYK33711.1"/>
    </source>
</evidence>
<dbReference type="Proteomes" id="UP000324383">
    <property type="component" value="Unassembled WGS sequence"/>
</dbReference>
<organism evidence="3 4">
    <name type="scientific">Bacteroides pyogenes</name>
    <dbReference type="NCBI Taxonomy" id="310300"/>
    <lineage>
        <taxon>Bacteria</taxon>
        <taxon>Pseudomonadati</taxon>
        <taxon>Bacteroidota</taxon>
        <taxon>Bacteroidia</taxon>
        <taxon>Bacteroidales</taxon>
        <taxon>Bacteroidaceae</taxon>
        <taxon>Bacteroides</taxon>
    </lineage>
</organism>
<dbReference type="Gene3D" id="2.60.40.3620">
    <property type="match status" value="3"/>
</dbReference>
<sequence length="538" mass="59402">MKKIYLFTILCMGILAFSSCEDDATPVLSVKSPAKLEQLAQSEYRFTADNATEMFTVRWKPADFGFAAVADYTVRMTNKDNGKTLNLGVTKSNELSLSYKDINAFLGQMNVYPGQTGNMSISLSCSAYDSKLNENFAEAIDFKVVPYDPKAVEWNYVYVAVGYPDWDWTKAYMLGDLDENGDYEGYVDFPEDNATFAILDGKTLQPIVEGQQIANKGFYHLLLSGGELKSVGAAQQWALIGDATSGGWGSDTSLDYDAETRLWTKVVKLTAGKEFKFRANSDWGINLGAVSEGPKEVAVDETESLKANGPNFKMKADKDIAYLVTLNLTEAGKYTFFLTETSFVPSSEFITMPGSYQGWNPGGEDCYKLTSPDRNYVYSGAHYMPEGTLFKFHDAGSWIGINGKIAWNAENNGGTFAISINGGENIEMTHGGYYKFIVNTEKKTCKFMQSGWGVVGDATPGDWSKDTWMTYDPETKLWTVTMDMKNGHFKFRWDADWAINFGGDLGALTQGGDNIPITAGNYTITLNPEAKSATVTKN</sequence>
<feature type="chain" id="PRO_5030116496" evidence="1">
    <location>
        <begin position="19"/>
        <end position="538"/>
    </location>
</feature>
<dbReference type="PROSITE" id="PS51257">
    <property type="entry name" value="PROKAR_LIPOPROTEIN"/>
    <property type="match status" value="1"/>
</dbReference>
<dbReference type="RefSeq" id="WP_027325544.1">
    <property type="nucleotide sequence ID" value="NZ_CAMBON010000030.1"/>
</dbReference>
<proteinExistence type="predicted"/>
<dbReference type="Pfam" id="PF14292">
    <property type="entry name" value="SusE"/>
    <property type="match status" value="1"/>
</dbReference>
<dbReference type="InterPro" id="IPR025970">
    <property type="entry name" value="SusE"/>
</dbReference>